<organism evidence="6">
    <name type="scientific">Physcomitrium patens</name>
    <name type="common">Spreading-leaved earth moss</name>
    <name type="synonym">Physcomitrella patens</name>
    <dbReference type="NCBI Taxonomy" id="3218"/>
    <lineage>
        <taxon>Eukaryota</taxon>
        <taxon>Viridiplantae</taxon>
        <taxon>Streptophyta</taxon>
        <taxon>Embryophyta</taxon>
        <taxon>Bryophyta</taxon>
        <taxon>Bryophytina</taxon>
        <taxon>Bryopsida</taxon>
        <taxon>Funariidae</taxon>
        <taxon>Funariales</taxon>
        <taxon>Funariaceae</taxon>
        <taxon>Physcomitrium</taxon>
    </lineage>
</organism>
<keyword evidence="8" id="KW-1185">Reference proteome</keyword>
<keyword evidence="2" id="KW-0378">Hydrolase</keyword>
<evidence type="ECO:0000256" key="5">
    <source>
        <dbReference type="SAM" id="MobiDB-lite"/>
    </source>
</evidence>
<keyword evidence="3" id="KW-0347">Helicase</keyword>
<dbReference type="AlphaFoldDB" id="A0A2K1JDV1"/>
<dbReference type="Gene3D" id="3.40.50.300">
    <property type="entry name" value="P-loop containing nucleotide triphosphate hydrolases"/>
    <property type="match status" value="1"/>
</dbReference>
<dbReference type="Gramene" id="Pp3c15_20300V3.1">
    <property type="protein sequence ID" value="Pp3c15_20300V3.1"/>
    <property type="gene ID" value="Pp3c15_20300"/>
</dbReference>
<dbReference type="Proteomes" id="UP000006727">
    <property type="component" value="Chromosome 15"/>
</dbReference>
<dbReference type="GO" id="GO:0004386">
    <property type="term" value="F:helicase activity"/>
    <property type="evidence" value="ECO:0000318"/>
    <property type="project" value="GO_Central"/>
</dbReference>
<dbReference type="STRING" id="3218.A0A2K1JDV1"/>
<dbReference type="GO" id="GO:0045943">
    <property type="term" value="P:positive regulation of transcription by RNA polymerase I"/>
    <property type="evidence" value="ECO:0000318"/>
    <property type="project" value="GO_Central"/>
</dbReference>
<dbReference type="GO" id="GO:0005730">
    <property type="term" value="C:nucleolus"/>
    <property type="evidence" value="ECO:0000318"/>
    <property type="project" value="GO_Central"/>
</dbReference>
<feature type="region of interest" description="Disordered" evidence="5">
    <location>
        <begin position="263"/>
        <end position="297"/>
    </location>
</feature>
<accession>A0A2K1JDV1</accession>
<evidence type="ECO:0000313" key="7">
    <source>
        <dbReference type="EnsemblPlants" id="Pp3c15_20300V3.1"/>
    </source>
</evidence>
<dbReference type="GO" id="GO:0016787">
    <property type="term" value="F:hydrolase activity"/>
    <property type="evidence" value="ECO:0007669"/>
    <property type="project" value="UniProtKB-KW"/>
</dbReference>
<evidence type="ECO:0000256" key="1">
    <source>
        <dbReference type="ARBA" id="ARBA00012552"/>
    </source>
</evidence>
<evidence type="ECO:0000256" key="4">
    <source>
        <dbReference type="ARBA" id="ARBA00047984"/>
    </source>
</evidence>
<dbReference type="PANTHER" id="PTHR18934:SF118">
    <property type="entry name" value="ATP-DEPENDENT RNA HELICASE DHX33"/>
    <property type="match status" value="1"/>
</dbReference>
<feature type="compositionally biased region" description="Polar residues" evidence="5">
    <location>
        <begin position="263"/>
        <end position="273"/>
    </location>
</feature>
<comment type="catalytic activity">
    <reaction evidence="4">
        <text>ATP + H2O = ADP + phosphate + H(+)</text>
        <dbReference type="Rhea" id="RHEA:13065"/>
        <dbReference type="ChEBI" id="CHEBI:15377"/>
        <dbReference type="ChEBI" id="CHEBI:15378"/>
        <dbReference type="ChEBI" id="CHEBI:30616"/>
        <dbReference type="ChEBI" id="CHEBI:43474"/>
        <dbReference type="ChEBI" id="CHEBI:456216"/>
        <dbReference type="EC" id="3.6.4.13"/>
    </reaction>
</comment>
<dbReference type="SUPFAM" id="SSF52540">
    <property type="entry name" value="P-loop containing nucleoside triphosphate hydrolases"/>
    <property type="match status" value="1"/>
</dbReference>
<dbReference type="GO" id="GO:0003724">
    <property type="term" value="F:RNA helicase activity"/>
    <property type="evidence" value="ECO:0007669"/>
    <property type="project" value="UniProtKB-EC"/>
</dbReference>
<dbReference type="PaxDb" id="3218-PP1S224_71V6.1"/>
<gene>
    <name evidence="6" type="ORF">PHYPA_019984</name>
</gene>
<reference evidence="6 8" key="2">
    <citation type="journal article" date="2018" name="Plant J.">
        <title>The Physcomitrella patens chromosome-scale assembly reveals moss genome structure and evolution.</title>
        <authorList>
            <person name="Lang D."/>
            <person name="Ullrich K.K."/>
            <person name="Murat F."/>
            <person name="Fuchs J."/>
            <person name="Jenkins J."/>
            <person name="Haas F.B."/>
            <person name="Piednoel M."/>
            <person name="Gundlach H."/>
            <person name="Van Bel M."/>
            <person name="Meyberg R."/>
            <person name="Vives C."/>
            <person name="Morata J."/>
            <person name="Symeonidi A."/>
            <person name="Hiss M."/>
            <person name="Muchero W."/>
            <person name="Kamisugi Y."/>
            <person name="Saleh O."/>
            <person name="Blanc G."/>
            <person name="Decker E.L."/>
            <person name="van Gessel N."/>
            <person name="Grimwood J."/>
            <person name="Hayes R.D."/>
            <person name="Graham S.W."/>
            <person name="Gunter L.E."/>
            <person name="McDaniel S.F."/>
            <person name="Hoernstein S.N.W."/>
            <person name="Larsson A."/>
            <person name="Li F.W."/>
            <person name="Perroud P.F."/>
            <person name="Phillips J."/>
            <person name="Ranjan P."/>
            <person name="Rokshar D.S."/>
            <person name="Rothfels C.J."/>
            <person name="Schneider L."/>
            <person name="Shu S."/>
            <person name="Stevenson D.W."/>
            <person name="Thummler F."/>
            <person name="Tillich M."/>
            <person name="Villarreal Aguilar J.C."/>
            <person name="Widiez T."/>
            <person name="Wong G.K."/>
            <person name="Wymore A."/>
            <person name="Zhang Y."/>
            <person name="Zimmer A.D."/>
            <person name="Quatrano R.S."/>
            <person name="Mayer K.F.X."/>
            <person name="Goodstein D."/>
            <person name="Casacuberta J.M."/>
            <person name="Vandepoele K."/>
            <person name="Reski R."/>
            <person name="Cuming A.C."/>
            <person name="Tuskan G.A."/>
            <person name="Maumus F."/>
            <person name="Salse J."/>
            <person name="Schmutz J."/>
            <person name="Rensing S.A."/>
        </authorList>
    </citation>
    <scope>NUCLEOTIDE SEQUENCE [LARGE SCALE GENOMIC DNA]</scope>
    <source>
        <strain evidence="7 8">cv. Gransden 2004</strain>
    </source>
</reference>
<keyword evidence="3" id="KW-0067">ATP-binding</keyword>
<proteinExistence type="predicted"/>
<dbReference type="EMBL" id="ABEU02000015">
    <property type="protein sequence ID" value="PNR39705.1"/>
    <property type="molecule type" value="Genomic_DNA"/>
</dbReference>
<dbReference type="EnsemblPlants" id="Pp3c15_20300V3.1">
    <property type="protein sequence ID" value="Pp3c15_20300V3.1"/>
    <property type="gene ID" value="Pp3c15_20300"/>
</dbReference>
<evidence type="ECO:0000256" key="3">
    <source>
        <dbReference type="ARBA" id="ARBA00022806"/>
    </source>
</evidence>
<evidence type="ECO:0000313" key="6">
    <source>
        <dbReference type="EMBL" id="PNR39705.1"/>
    </source>
</evidence>
<evidence type="ECO:0000313" key="8">
    <source>
        <dbReference type="Proteomes" id="UP000006727"/>
    </source>
</evidence>
<keyword evidence="3" id="KW-0547">Nucleotide-binding</keyword>
<evidence type="ECO:0000256" key="2">
    <source>
        <dbReference type="ARBA" id="ARBA00022801"/>
    </source>
</evidence>
<reference evidence="6 8" key="1">
    <citation type="journal article" date="2008" name="Science">
        <title>The Physcomitrella genome reveals evolutionary insights into the conquest of land by plants.</title>
        <authorList>
            <person name="Rensing S."/>
            <person name="Lang D."/>
            <person name="Zimmer A."/>
            <person name="Terry A."/>
            <person name="Salamov A."/>
            <person name="Shapiro H."/>
            <person name="Nishiyama T."/>
            <person name="Perroud P.-F."/>
            <person name="Lindquist E."/>
            <person name="Kamisugi Y."/>
            <person name="Tanahashi T."/>
            <person name="Sakakibara K."/>
            <person name="Fujita T."/>
            <person name="Oishi K."/>
            <person name="Shin-I T."/>
            <person name="Kuroki Y."/>
            <person name="Toyoda A."/>
            <person name="Suzuki Y."/>
            <person name="Hashimoto A."/>
            <person name="Yamaguchi K."/>
            <person name="Sugano A."/>
            <person name="Kohara Y."/>
            <person name="Fujiyama A."/>
            <person name="Anterola A."/>
            <person name="Aoki S."/>
            <person name="Ashton N."/>
            <person name="Barbazuk W.B."/>
            <person name="Barker E."/>
            <person name="Bennetzen J."/>
            <person name="Bezanilla M."/>
            <person name="Blankenship R."/>
            <person name="Cho S.H."/>
            <person name="Dutcher S."/>
            <person name="Estelle M."/>
            <person name="Fawcett J.A."/>
            <person name="Gundlach H."/>
            <person name="Hanada K."/>
            <person name="Heyl A."/>
            <person name="Hicks K.A."/>
            <person name="Hugh J."/>
            <person name="Lohr M."/>
            <person name="Mayer K."/>
            <person name="Melkozernov A."/>
            <person name="Murata T."/>
            <person name="Nelson D."/>
            <person name="Pils B."/>
            <person name="Prigge M."/>
            <person name="Reiss B."/>
            <person name="Renner T."/>
            <person name="Rombauts S."/>
            <person name="Rushton P."/>
            <person name="Sanderfoot A."/>
            <person name="Schween G."/>
            <person name="Shiu S.-H."/>
            <person name="Stueber K."/>
            <person name="Theodoulou F.L."/>
            <person name="Tu H."/>
            <person name="Van de Peer Y."/>
            <person name="Verrier P.J."/>
            <person name="Waters E."/>
            <person name="Wood A."/>
            <person name="Yang L."/>
            <person name="Cove D."/>
            <person name="Cuming A."/>
            <person name="Hasebe M."/>
            <person name="Lucas S."/>
            <person name="Mishler D.B."/>
            <person name="Reski R."/>
            <person name="Grigoriev I."/>
            <person name="Quatrano R.S."/>
            <person name="Boore J.L."/>
        </authorList>
    </citation>
    <scope>NUCLEOTIDE SEQUENCE [LARGE SCALE GENOMIC DNA]</scope>
    <source>
        <strain evidence="7 8">cv. Gransden 2004</strain>
    </source>
</reference>
<reference evidence="7" key="3">
    <citation type="submission" date="2020-12" db="UniProtKB">
        <authorList>
            <consortium name="EnsemblPlants"/>
        </authorList>
    </citation>
    <scope>IDENTIFICATION</scope>
</reference>
<dbReference type="EC" id="3.6.4.13" evidence="1"/>
<dbReference type="GO" id="GO:0003725">
    <property type="term" value="F:double-stranded RNA binding"/>
    <property type="evidence" value="ECO:0000318"/>
    <property type="project" value="GO_Central"/>
</dbReference>
<sequence length="377" mass="41858">MTFTCAPDPPPSRDAVGGALLDPLLSRYLLMVIDEAHERIIFSGCIVWSAQRSPEEKAGREEAVLDLSSAVLELLAVPIYAALLSEQQRRVFQPAPEGTRKLCLIKTSLTVLPSRYMIDPGLVKATACNSRAGVEPMEVVPVSKAQAQQRCRTAGWGGPAKWFWLYTEDTSRKLEDTTVPEIQHCNLVNVVSQASIVMLSEHMYSLVALANEDKLSDPIEMKMGRTRRCGQHGVSFRRCLVASFCLIAARLQLDRTHRNANSNSIQIHINSPRRQSRTQHREDLDDAMPGSLKSTSDLAPGTAWSAVAIIPDRISSNQRRLRCRNVGFRLIMLVQVHRIADCQASSRVGTLERGAGMRCRCDLSPCTRPVMREADRA</sequence>
<name>A0A2K1JDV1_PHYPA</name>
<protein>
    <recommendedName>
        <fullName evidence="1">RNA helicase</fullName>
        <ecNumber evidence="1">3.6.4.13</ecNumber>
    </recommendedName>
</protein>
<dbReference type="PANTHER" id="PTHR18934">
    <property type="entry name" value="ATP-DEPENDENT RNA HELICASE"/>
    <property type="match status" value="1"/>
</dbReference>
<dbReference type="InParanoid" id="A0A2K1JDV1"/>
<dbReference type="InterPro" id="IPR027417">
    <property type="entry name" value="P-loop_NTPase"/>
</dbReference>